<feature type="compositionally biased region" description="Polar residues" evidence="6">
    <location>
        <begin position="246"/>
        <end position="258"/>
    </location>
</feature>
<dbReference type="Proteomes" id="UP000031036">
    <property type="component" value="Unassembled WGS sequence"/>
</dbReference>
<reference evidence="8 9" key="1">
    <citation type="submission" date="2014-11" db="EMBL/GenBank/DDBJ databases">
        <title>Genetic blueprint of the zoonotic pathogen Toxocara canis.</title>
        <authorList>
            <person name="Zhu X.-Q."/>
            <person name="Korhonen P.K."/>
            <person name="Cai H."/>
            <person name="Young N.D."/>
            <person name="Nejsum P."/>
            <person name="von Samson-Himmelstjerna G."/>
            <person name="Boag P.R."/>
            <person name="Tan P."/>
            <person name="Li Q."/>
            <person name="Min J."/>
            <person name="Yang Y."/>
            <person name="Wang X."/>
            <person name="Fang X."/>
            <person name="Hall R.S."/>
            <person name="Hofmann A."/>
            <person name="Sternberg P.W."/>
            <person name="Jex A.R."/>
            <person name="Gasser R.B."/>
        </authorList>
    </citation>
    <scope>NUCLEOTIDE SEQUENCE [LARGE SCALE GENOMIC DNA]</scope>
    <source>
        <strain evidence="8">PN_DK_2014</strain>
    </source>
</reference>
<dbReference type="EMBL" id="JPKZ01001211">
    <property type="protein sequence ID" value="KHN83209.1"/>
    <property type="molecule type" value="Genomic_DNA"/>
</dbReference>
<dbReference type="GO" id="GO:0003743">
    <property type="term" value="F:translation initiation factor activity"/>
    <property type="evidence" value="ECO:0007669"/>
    <property type="project" value="UniProtKB-KW"/>
</dbReference>
<sequence length="308" mass="34553">MQKGEVVIEGIDAPQTQPPVEMQHSPQWDSTPHRPANDGIAYMQQPQAGAGGGSQQIMAGGQTPHIKLDSNDESSQMEVSETPISENDVRVLPPTYAPYRLLNVDVLARKIQRAMPDGGQISDEVVTIISKAAENRLRTVLARLSVVAEHRLEQLRNHPMYQAIDDTRRQLRFLEELDRREHEKRENREKEALIRLSKSKSKDKDTLVEKAKQLQRADQEAARNRDANAAAIAALGGAKSNKRSWTDANNPFEQSVSMGLSAPTHRPRTKRVTMRDLQFVLAEDPLTRNSALRLRLSLFNTPMEVHPA</sequence>
<dbReference type="Pfam" id="PF05236">
    <property type="entry name" value="TAF4"/>
    <property type="match status" value="1"/>
</dbReference>
<dbReference type="GO" id="GO:0006367">
    <property type="term" value="P:transcription initiation at RNA polymerase II promoter"/>
    <property type="evidence" value="ECO:0007669"/>
    <property type="project" value="TreeGrafter"/>
</dbReference>
<keyword evidence="8" id="KW-0648">Protein biosynthesis</keyword>
<evidence type="ECO:0000313" key="9">
    <source>
        <dbReference type="Proteomes" id="UP000031036"/>
    </source>
</evidence>
<dbReference type="PANTHER" id="PTHR15138:SF14">
    <property type="entry name" value="TRANSCRIPTION INITIATION FACTOR TFIID SUBUNIT 4"/>
    <property type="match status" value="1"/>
</dbReference>
<evidence type="ECO:0000256" key="1">
    <source>
        <dbReference type="ARBA" id="ARBA00004123"/>
    </source>
</evidence>
<dbReference type="STRING" id="6265.A0A0B2VPB7"/>
<name>A0A0B2VPB7_TOXCA</name>
<evidence type="ECO:0000313" key="8">
    <source>
        <dbReference type="EMBL" id="KHN83209.1"/>
    </source>
</evidence>
<accession>A0A0B2VPB7</accession>
<dbReference type="PANTHER" id="PTHR15138">
    <property type="entry name" value="TRANSCRIPTION INITIATION FACTOR TFIID SUBUNIT 4"/>
    <property type="match status" value="1"/>
</dbReference>
<dbReference type="CDD" id="cd08045">
    <property type="entry name" value="HFD_TAF4"/>
    <property type="match status" value="1"/>
</dbReference>
<dbReference type="GO" id="GO:0016251">
    <property type="term" value="F:RNA polymerase II general transcription initiation factor activity"/>
    <property type="evidence" value="ECO:0007669"/>
    <property type="project" value="TreeGrafter"/>
</dbReference>
<dbReference type="GO" id="GO:0005669">
    <property type="term" value="C:transcription factor TFIID complex"/>
    <property type="evidence" value="ECO:0007669"/>
    <property type="project" value="InterPro"/>
</dbReference>
<feature type="region of interest" description="Disordered" evidence="6">
    <location>
        <begin position="1"/>
        <end position="67"/>
    </location>
</feature>
<dbReference type="InterPro" id="IPR045144">
    <property type="entry name" value="TAF4"/>
</dbReference>
<keyword evidence="8" id="KW-0396">Initiation factor</keyword>
<dbReference type="OrthoDB" id="21060at2759"/>
<feature type="domain" description="Transcription initiation factor TFIID component TAF4 C-terminal" evidence="7">
    <location>
        <begin position="100"/>
        <end position="293"/>
    </location>
</feature>
<evidence type="ECO:0000256" key="5">
    <source>
        <dbReference type="ARBA" id="ARBA00023242"/>
    </source>
</evidence>
<evidence type="ECO:0000256" key="3">
    <source>
        <dbReference type="ARBA" id="ARBA00023015"/>
    </source>
</evidence>
<keyword evidence="3" id="KW-0805">Transcription regulation</keyword>
<proteinExistence type="inferred from homology"/>
<evidence type="ECO:0000256" key="4">
    <source>
        <dbReference type="ARBA" id="ARBA00023163"/>
    </source>
</evidence>
<dbReference type="InterPro" id="IPR007900">
    <property type="entry name" value="TAF4_C"/>
</dbReference>
<organism evidence="8 9">
    <name type="scientific">Toxocara canis</name>
    <name type="common">Canine roundworm</name>
    <dbReference type="NCBI Taxonomy" id="6265"/>
    <lineage>
        <taxon>Eukaryota</taxon>
        <taxon>Metazoa</taxon>
        <taxon>Ecdysozoa</taxon>
        <taxon>Nematoda</taxon>
        <taxon>Chromadorea</taxon>
        <taxon>Rhabditida</taxon>
        <taxon>Spirurina</taxon>
        <taxon>Ascaridomorpha</taxon>
        <taxon>Ascaridoidea</taxon>
        <taxon>Toxocaridae</taxon>
        <taxon>Toxocara</taxon>
    </lineage>
</organism>
<keyword evidence="4" id="KW-0804">Transcription</keyword>
<comment type="subcellular location">
    <subcellularLocation>
        <location evidence="1">Nucleus</location>
    </subcellularLocation>
</comment>
<keyword evidence="9" id="KW-1185">Reference proteome</keyword>
<comment type="caution">
    <text evidence="8">The sequence shown here is derived from an EMBL/GenBank/DDBJ whole genome shotgun (WGS) entry which is preliminary data.</text>
</comment>
<gene>
    <name evidence="8" type="primary">Taf4</name>
    <name evidence="8" type="ORF">Tcan_04326</name>
</gene>
<evidence type="ECO:0000259" key="7">
    <source>
        <dbReference type="Pfam" id="PF05236"/>
    </source>
</evidence>
<keyword evidence="5" id="KW-0539">Nucleus</keyword>
<dbReference type="GO" id="GO:0003677">
    <property type="term" value="F:DNA binding"/>
    <property type="evidence" value="ECO:0007669"/>
    <property type="project" value="TreeGrafter"/>
</dbReference>
<evidence type="ECO:0000256" key="2">
    <source>
        <dbReference type="ARBA" id="ARBA00006178"/>
    </source>
</evidence>
<comment type="similarity">
    <text evidence="2">Belongs to the TAF4 family.</text>
</comment>
<dbReference type="AlphaFoldDB" id="A0A0B2VPB7"/>
<evidence type="ECO:0000256" key="6">
    <source>
        <dbReference type="SAM" id="MobiDB-lite"/>
    </source>
</evidence>
<feature type="region of interest" description="Disordered" evidence="6">
    <location>
        <begin position="240"/>
        <end position="269"/>
    </location>
</feature>
<protein>
    <submittedName>
        <fullName evidence="8">Transcription initiation factor TFIID subunit 4</fullName>
    </submittedName>
</protein>